<evidence type="ECO:0000313" key="1">
    <source>
        <dbReference type="EMBL" id="CAG6638222.1"/>
    </source>
</evidence>
<dbReference type="AlphaFoldDB" id="A0A8D8VWE7"/>
<name>A0A8D8VWE7_9HEMI</name>
<accession>A0A8D8VWE7</accession>
<protein>
    <submittedName>
        <fullName evidence="1">Uncharacterized protein</fullName>
    </submittedName>
</protein>
<dbReference type="EMBL" id="HBUF01429557">
    <property type="protein sequence ID" value="CAG6741778.1"/>
    <property type="molecule type" value="Transcribed_RNA"/>
</dbReference>
<organism evidence="1">
    <name type="scientific">Cacopsylla melanoneura</name>
    <dbReference type="NCBI Taxonomy" id="428564"/>
    <lineage>
        <taxon>Eukaryota</taxon>
        <taxon>Metazoa</taxon>
        <taxon>Ecdysozoa</taxon>
        <taxon>Arthropoda</taxon>
        <taxon>Hexapoda</taxon>
        <taxon>Insecta</taxon>
        <taxon>Pterygota</taxon>
        <taxon>Neoptera</taxon>
        <taxon>Paraneoptera</taxon>
        <taxon>Hemiptera</taxon>
        <taxon>Sternorrhyncha</taxon>
        <taxon>Psylloidea</taxon>
        <taxon>Psyllidae</taxon>
        <taxon>Psyllinae</taxon>
        <taxon>Cacopsylla</taxon>
    </lineage>
</organism>
<reference evidence="1" key="1">
    <citation type="submission" date="2021-05" db="EMBL/GenBank/DDBJ databases">
        <authorList>
            <person name="Alioto T."/>
            <person name="Alioto T."/>
            <person name="Gomez Garrido J."/>
        </authorList>
    </citation>
    <scope>NUCLEOTIDE SEQUENCE</scope>
</reference>
<proteinExistence type="predicted"/>
<dbReference type="EMBL" id="HBUF01101698">
    <property type="protein sequence ID" value="CAG6638224.1"/>
    <property type="molecule type" value="Transcribed_RNA"/>
</dbReference>
<dbReference type="EMBL" id="HBUF01101697">
    <property type="protein sequence ID" value="CAG6638222.1"/>
    <property type="molecule type" value="Transcribed_RNA"/>
</dbReference>
<sequence length="116" mass="12870">MILGMIPLNPYLITGMITTTLPLLIPGLNTIHPKQALGRNIITLNLNHGKKHIMFPPILGQKPTILPLNYGKRIIPLNLNPLLLFFTQKSLTSLLILSQNPNPHPLNQAPSMPTFL</sequence>